<dbReference type="InterPro" id="IPR013783">
    <property type="entry name" value="Ig-like_fold"/>
</dbReference>
<sequence>MIKKIFNHYLLIASLIFIIQWDISAQVSVMTFSSSSGTYTEITGGTLLGSTTSDDQYFVDPAIPLGGTTKTGPGFPIGFDFVINGNTFDRFGINNNGWISFGKSALTPSVDMNTTSAYTPLSSTTAITPAELRTRVAGLGRDLQAQTGAELRFELIGTAPNRTLVIQWKGYRKFGATGDNYNFQVRINETSNTVEVVYGTMTNNTTSTTVQVGIGGSSASDFNNRTTTTDWTASTAGDTNSATMTLSNTVFPPSGLTFTWSPPSDLPPAISYLPLNNTSSTSNRILTAQITDDFGIASAPNDPRLYFKKKSETNFVFVNASSIVGNDYTFTIDYSLLSGPIAAGDTIVYYVAAQDNAGQTVTNPFGGSGTPPGINPPATFSSYIILPIYSLPYLQDFNAGTSLPANWAGNMVILANHGTSGSNGLTKNLYSSVTSANATSPIVGPVTSSSEIVFDYRIVNWSGYPNTATTLGGDQFFIRISTDDGANFTTIYTIDSSNHVVSTNFATVTIPIGAYAGQNVMVRWDLQWAQGDYYFDIDNVKIRETPIGPPNPAVVVMPVDGATNVAITTSLQWQSGGGAPETGYRIYFGTDGGGVTPPTNILNNVDLGLVTSYTPVSSLSYSTTYYWMIVPYNGGGDAPGNVIWSFTTGADPTINAFPYVQDFEGSFPPYGWQNYGSKLWLQTSTGGRSGSKGARVSYSPAGTANLQTPPVVLPAAPHRIKFWWKDNDISARPSSINGEATIEGTEISGYDTTYFEISTDAGTTWTSLAFLSEASPQSAYSEVVVDLTSYANQTVSFRWRDVSDGSFSAYGTGLDDITIEEIPATPIFVISPTSQDFGSAIVGNTVSRNFTISNTGSVTLTINSGGITLTGANADQFSLGSISYPINLTSGQSAQITVNFSPTSAGVKTANLQIVHNAPGSPAVVPLTGNALPLGTLFEDFTGTAFPPDGWLAINNDGGAQNWFRSTSKFNSAPASAASNWESSTLQNDDWLISPKVSVSAGDSLIFFSSIQSSTYPEVLVIKVGPSTDPNGSWTTLDSVVQSSTNWIRRAYSLSAFAGQNVYVAFVNRGLDEWTLYLDDIQGPVKYTPAVDLAFQDFYQSTGLPVPRNGEKFSDYRISLNTDNLSETKPFAKLQNSGLGLRSSNTNNTIVIESTNNTPFELNNVQLKGVVKNIGLNSASYNLNWSVSGSSQTPYAGPTVNSGAVDTATLTYSPTATGTFLTSGTLVVTGDEIPGNDSKEFRMRVYPDSYTRTIYDRADNVVDTWVGWADTTVRMKAGVRFTAPSEIKLAGVDFICRTEAVNSGTFEVQVRAAGDSAGAPGAVLYTQVYSANDYFAGAGDYIFFPFGNDAPTIASGSDYWITVKAPLGVLYPGAVHNTGFTSGRSFFEGSADTTVWNPLVITTERAWIMRAVHIPAASTFQLTVSVGNGWNMVSVPGLHPVDQNILTWWPGKDPAANVFKFQGAYQSVTTVQPGLGY</sequence>
<dbReference type="STRING" id="945713.IALB_1824"/>
<dbReference type="Gene3D" id="2.60.120.200">
    <property type="match status" value="1"/>
</dbReference>
<evidence type="ECO:0008006" key="5">
    <source>
        <dbReference type="Google" id="ProtNLM"/>
    </source>
</evidence>
<dbReference type="Pfam" id="PF07675">
    <property type="entry name" value="Cleaved_Adhesin"/>
    <property type="match status" value="2"/>
</dbReference>
<reference evidence="3 4" key="1">
    <citation type="journal article" date="2012" name="Front. Microbiol.">
        <title>Complete genome of Ignavibacterium album, a metabolically versatile, flagellated, facultative anaerobe from the phylum Chlorobi.</title>
        <authorList>
            <person name="Liu Z."/>
            <person name="Frigaard N.-U."/>
            <person name="Vogl K."/>
            <person name="Iino T."/>
            <person name="Ohkuma M."/>
            <person name="Overmann J."/>
            <person name="Bryant D.A."/>
        </authorList>
    </citation>
    <scope>NUCLEOTIDE SEQUENCE [LARGE SCALE GENOMIC DNA]</scope>
    <source>
        <strain evidence="4">DSM 19864 / JCM 16511 / NBRC 101810 / Mat9-16</strain>
    </source>
</reference>
<dbReference type="Pfam" id="PF22073">
    <property type="entry name" value="Cep192_D4"/>
    <property type="match status" value="1"/>
</dbReference>
<dbReference type="HOGENOM" id="CLU_001638_0_0_10"/>
<dbReference type="PATRIC" id="fig|945713.3.peg.1832"/>
<dbReference type="eggNOG" id="COG1470">
    <property type="taxonomic scope" value="Bacteria"/>
</dbReference>
<feature type="domain" description="Cleaved adhesin" evidence="1">
    <location>
        <begin position="682"/>
        <end position="818"/>
    </location>
</feature>
<dbReference type="InterPro" id="IPR011628">
    <property type="entry name" value="Cleaved_adhesin"/>
</dbReference>
<accession>I0AKM4</accession>
<name>I0AKM4_IGNAJ</name>
<keyword evidence="4" id="KW-1185">Reference proteome</keyword>
<dbReference type="EMBL" id="CP003418">
    <property type="protein sequence ID" value="AFH49531.1"/>
    <property type="molecule type" value="Genomic_DNA"/>
</dbReference>
<dbReference type="NCBIfam" id="NF012200">
    <property type="entry name" value="choice_anch_D"/>
    <property type="match status" value="1"/>
</dbReference>
<dbReference type="eggNOG" id="COG3391">
    <property type="taxonomic scope" value="Bacteria"/>
</dbReference>
<evidence type="ECO:0000313" key="3">
    <source>
        <dbReference type="EMBL" id="AFH49531.1"/>
    </source>
</evidence>
<organism evidence="3 4">
    <name type="scientific">Ignavibacterium album (strain DSM 19864 / JCM 16511 / NBRC 101810 / Mat9-16)</name>
    <dbReference type="NCBI Taxonomy" id="945713"/>
    <lineage>
        <taxon>Bacteria</taxon>
        <taxon>Pseudomonadati</taxon>
        <taxon>Ignavibacteriota</taxon>
        <taxon>Ignavibacteria</taxon>
        <taxon>Ignavibacteriales</taxon>
        <taxon>Ignavibacteriaceae</taxon>
        <taxon>Ignavibacterium</taxon>
    </lineage>
</organism>
<proteinExistence type="predicted"/>
<dbReference type="eggNOG" id="COG4412">
    <property type="taxonomic scope" value="Bacteria"/>
</dbReference>
<dbReference type="NCBIfam" id="NF038128">
    <property type="entry name" value="choice_anch_J"/>
    <property type="match status" value="1"/>
</dbReference>
<dbReference type="InterPro" id="IPR054090">
    <property type="entry name" value="Cep192_Spd-2-like_dom"/>
</dbReference>
<dbReference type="Gene3D" id="2.60.40.10">
    <property type="entry name" value="Immunoglobulins"/>
    <property type="match status" value="2"/>
</dbReference>
<evidence type="ECO:0000259" key="1">
    <source>
        <dbReference type="Pfam" id="PF07675"/>
    </source>
</evidence>
<dbReference type="OrthoDB" id="975384at2"/>
<dbReference type="RefSeq" id="WP_014560682.1">
    <property type="nucleotide sequence ID" value="NC_017464.1"/>
</dbReference>
<dbReference type="Proteomes" id="UP000007394">
    <property type="component" value="Chromosome"/>
</dbReference>
<protein>
    <recommendedName>
        <fullName evidence="5">Choice-of-anchor D domain-containing protein</fullName>
    </recommendedName>
</protein>
<feature type="domain" description="Cleaved adhesin" evidence="1">
    <location>
        <begin position="937"/>
        <end position="1016"/>
    </location>
</feature>
<evidence type="ECO:0000313" key="4">
    <source>
        <dbReference type="Proteomes" id="UP000007394"/>
    </source>
</evidence>
<dbReference type="KEGG" id="ial:IALB_1824"/>
<feature type="domain" description="Cep192/Spd-2-like" evidence="2">
    <location>
        <begin position="836"/>
        <end position="929"/>
    </location>
</feature>
<gene>
    <name evidence="3" type="ordered locus">IALB_1824</name>
</gene>
<evidence type="ECO:0000259" key="2">
    <source>
        <dbReference type="Pfam" id="PF22073"/>
    </source>
</evidence>
<dbReference type="Gene3D" id="2.60.120.260">
    <property type="entry name" value="Galactose-binding domain-like"/>
    <property type="match status" value="2"/>
</dbReference>